<dbReference type="SUPFAM" id="SSF46894">
    <property type="entry name" value="C-terminal effector domain of the bipartite response regulators"/>
    <property type="match status" value="1"/>
</dbReference>
<dbReference type="InterPro" id="IPR016032">
    <property type="entry name" value="Sig_transdc_resp-reg_C-effctor"/>
</dbReference>
<sequence length="227" mass="24362">MLDMTPTISASPVDGAHHLRVLLVDDDEFARTIVGESLGLGMTVQTASTVAEAIGMIDEFDPHAVVTDLDFGRGPDGVELLLHLEEDYPWVGKVVLTAHASEGLAMGRGDRIPAGTVYLVKNDLESLADLSRAVESSIRNPFAVTTPPPSEGTDARIPVSAAQGETLRMLAEGMSNHAIARVRGISLRSAESLVTRIFLTLGITPDPDINSRVVAVRLWQQGRVYIK</sequence>
<dbReference type="GO" id="GO:0006355">
    <property type="term" value="P:regulation of DNA-templated transcription"/>
    <property type="evidence" value="ECO:0007669"/>
    <property type="project" value="InterPro"/>
</dbReference>
<dbReference type="InterPro" id="IPR036388">
    <property type="entry name" value="WH-like_DNA-bd_sf"/>
</dbReference>
<protein>
    <submittedName>
        <fullName evidence="5">Unannotated protein</fullName>
    </submittedName>
</protein>
<dbReference type="PROSITE" id="PS50110">
    <property type="entry name" value="RESPONSE_REGULATORY"/>
    <property type="match status" value="1"/>
</dbReference>
<dbReference type="Pfam" id="PF00072">
    <property type="entry name" value="Response_reg"/>
    <property type="match status" value="1"/>
</dbReference>
<dbReference type="SMART" id="SM00421">
    <property type="entry name" value="HTH_LUXR"/>
    <property type="match status" value="1"/>
</dbReference>
<evidence type="ECO:0000256" key="1">
    <source>
        <dbReference type="ARBA" id="ARBA00023125"/>
    </source>
</evidence>
<evidence type="ECO:0000313" key="5">
    <source>
        <dbReference type="EMBL" id="CAB5038723.1"/>
    </source>
</evidence>
<feature type="domain" description="Response regulatory" evidence="2">
    <location>
        <begin position="20"/>
        <end position="135"/>
    </location>
</feature>
<dbReference type="InterPro" id="IPR011006">
    <property type="entry name" value="CheY-like_superfamily"/>
</dbReference>
<dbReference type="CDD" id="cd00156">
    <property type="entry name" value="REC"/>
    <property type="match status" value="1"/>
</dbReference>
<dbReference type="EMBL" id="CAFBPU010000057">
    <property type="protein sequence ID" value="CAB5038723.1"/>
    <property type="molecule type" value="Genomic_DNA"/>
</dbReference>
<dbReference type="Gene3D" id="3.40.50.2300">
    <property type="match status" value="1"/>
</dbReference>
<reference evidence="5" key="1">
    <citation type="submission" date="2020-05" db="EMBL/GenBank/DDBJ databases">
        <authorList>
            <person name="Chiriac C."/>
            <person name="Salcher M."/>
            <person name="Ghai R."/>
            <person name="Kavagutti S V."/>
        </authorList>
    </citation>
    <scope>NUCLEOTIDE SEQUENCE</scope>
</reference>
<dbReference type="Gene3D" id="1.10.10.10">
    <property type="entry name" value="Winged helix-like DNA-binding domain superfamily/Winged helix DNA-binding domain"/>
    <property type="match status" value="1"/>
</dbReference>
<organism evidence="5">
    <name type="scientific">freshwater metagenome</name>
    <dbReference type="NCBI Taxonomy" id="449393"/>
    <lineage>
        <taxon>unclassified sequences</taxon>
        <taxon>metagenomes</taxon>
        <taxon>ecological metagenomes</taxon>
    </lineage>
</organism>
<dbReference type="AlphaFoldDB" id="A0A6J7SC26"/>
<accession>A0A6J7SC26</accession>
<name>A0A6J7SC26_9ZZZZ</name>
<dbReference type="PANTHER" id="PTHR43214">
    <property type="entry name" value="TWO-COMPONENT RESPONSE REGULATOR"/>
    <property type="match status" value="1"/>
</dbReference>
<dbReference type="GO" id="GO:0000160">
    <property type="term" value="P:phosphorelay signal transduction system"/>
    <property type="evidence" value="ECO:0007669"/>
    <property type="project" value="InterPro"/>
</dbReference>
<dbReference type="GO" id="GO:0003677">
    <property type="term" value="F:DNA binding"/>
    <property type="evidence" value="ECO:0007669"/>
    <property type="project" value="UniProtKB-KW"/>
</dbReference>
<dbReference type="InterPro" id="IPR000792">
    <property type="entry name" value="Tscrpt_reg_LuxR_C"/>
</dbReference>
<proteinExistence type="predicted"/>
<dbReference type="InterPro" id="IPR001789">
    <property type="entry name" value="Sig_transdc_resp-reg_receiver"/>
</dbReference>
<dbReference type="EMBL" id="CAFBIZ010000265">
    <property type="protein sequence ID" value="CAB4852402.1"/>
    <property type="molecule type" value="Genomic_DNA"/>
</dbReference>
<evidence type="ECO:0000313" key="3">
    <source>
        <dbReference type="EMBL" id="CAB4852402.1"/>
    </source>
</evidence>
<keyword evidence="1" id="KW-0238">DNA-binding</keyword>
<dbReference type="InterPro" id="IPR039420">
    <property type="entry name" value="WalR-like"/>
</dbReference>
<evidence type="ECO:0000313" key="4">
    <source>
        <dbReference type="EMBL" id="CAB4945233.1"/>
    </source>
</evidence>
<gene>
    <name evidence="3" type="ORF">UFOPK3268_01639</name>
    <name evidence="4" type="ORF">UFOPK3752_01314</name>
    <name evidence="5" type="ORF">UFOPK4150_02062</name>
</gene>
<evidence type="ECO:0000259" key="2">
    <source>
        <dbReference type="PROSITE" id="PS50110"/>
    </source>
</evidence>
<dbReference type="SUPFAM" id="SSF52172">
    <property type="entry name" value="CheY-like"/>
    <property type="match status" value="1"/>
</dbReference>
<dbReference type="EMBL" id="CAFBND010000049">
    <property type="protein sequence ID" value="CAB4945233.1"/>
    <property type="molecule type" value="Genomic_DNA"/>
</dbReference>